<evidence type="ECO:0000313" key="6">
    <source>
        <dbReference type="EMBL" id="NGO42702.1"/>
    </source>
</evidence>
<dbReference type="PANTHER" id="PTHR31438">
    <property type="entry name" value="LYSINE N-ACYLTRANSFERASE C17G9.06C-RELATED"/>
    <property type="match status" value="1"/>
</dbReference>
<keyword evidence="7" id="KW-1185">Reference proteome</keyword>
<evidence type="ECO:0000256" key="4">
    <source>
        <dbReference type="ARBA" id="ARBA00031122"/>
    </source>
</evidence>
<feature type="non-terminal residue" evidence="6">
    <location>
        <position position="135"/>
    </location>
</feature>
<dbReference type="Gene3D" id="3.40.630.30">
    <property type="match status" value="1"/>
</dbReference>
<evidence type="ECO:0000313" key="7">
    <source>
        <dbReference type="Proteomes" id="UP001518140"/>
    </source>
</evidence>
<evidence type="ECO:0000256" key="3">
    <source>
        <dbReference type="ARBA" id="ARBA00020586"/>
    </source>
</evidence>
<name>A0ABX0DLF2_9ACTN</name>
<evidence type="ECO:0000259" key="5">
    <source>
        <dbReference type="SMART" id="SM01006"/>
    </source>
</evidence>
<comment type="caution">
    <text evidence="6">The sequence shown here is derived from an EMBL/GenBank/DDBJ whole genome shotgun (WGS) entry which is preliminary data.</text>
</comment>
<dbReference type="Pfam" id="PF13523">
    <property type="entry name" value="Acetyltransf_8"/>
    <property type="match status" value="1"/>
</dbReference>
<dbReference type="RefSeq" id="WP_165339332.1">
    <property type="nucleotide sequence ID" value="NZ_JAAKZX010000026.1"/>
</dbReference>
<accession>A0ABX0DLF2</accession>
<dbReference type="EMBL" id="JAAKZX010000026">
    <property type="protein sequence ID" value="NGO42702.1"/>
    <property type="molecule type" value="Genomic_DNA"/>
</dbReference>
<sequence length="135" mass="14720">MTAEAYGHGRRPVHEQAVDGLGTVRVLRVEPKADLDVIHGWVTAERARFWGMGGFSKEQVLQTYELLDSLDTHHAFLAVLDGVPAALFQTYEPTADRVGECYEAEARDIGVHLLIAPARGDGGHRGGPAPLRHQA</sequence>
<dbReference type="SUPFAM" id="SSF55729">
    <property type="entry name" value="Acyl-CoA N-acyltransferases (Nat)"/>
    <property type="match status" value="1"/>
</dbReference>
<organism evidence="6 7">
    <name type="scientific">Streptomyces ureilyticus</name>
    <dbReference type="NCBI Taxonomy" id="1775131"/>
    <lineage>
        <taxon>Bacteria</taxon>
        <taxon>Bacillati</taxon>
        <taxon>Actinomycetota</taxon>
        <taxon>Actinomycetes</taxon>
        <taxon>Kitasatosporales</taxon>
        <taxon>Streptomycetaceae</taxon>
        <taxon>Streptomyces</taxon>
    </lineage>
</organism>
<comment type="pathway">
    <text evidence="2">Siderophore biosynthesis; mycobactin biosynthesis.</text>
</comment>
<evidence type="ECO:0000256" key="2">
    <source>
        <dbReference type="ARBA" id="ARBA00005102"/>
    </source>
</evidence>
<comment type="function">
    <text evidence="1">Acyltransferase required for the direct transfer of medium- to long-chain fatty acyl moieties from a carrier protein (MbtL) on to the epsilon-amino group of lysine residue in the mycobactin core.</text>
</comment>
<gene>
    <name evidence="6" type="ORF">G6048_11155</name>
</gene>
<protein>
    <recommendedName>
        <fullName evidence="3">Lysine N-acyltransferase MbtK</fullName>
    </recommendedName>
    <alternativeName>
        <fullName evidence="4">Mycobactin synthase protein K</fullName>
    </alternativeName>
</protein>
<proteinExistence type="predicted"/>
<feature type="domain" description="Acyltransferase MbtK/IucB-like conserved" evidence="5">
    <location>
        <begin position="27"/>
        <end position="75"/>
    </location>
</feature>
<dbReference type="InterPro" id="IPR016181">
    <property type="entry name" value="Acyl_CoA_acyltransferase"/>
</dbReference>
<dbReference type="InterPro" id="IPR019432">
    <property type="entry name" value="Acyltransferase_MbtK/IucB-like"/>
</dbReference>
<dbReference type="SMART" id="SM01006">
    <property type="entry name" value="AlcB"/>
    <property type="match status" value="1"/>
</dbReference>
<reference evidence="6 7" key="1">
    <citation type="submission" date="2020-02" db="EMBL/GenBank/DDBJ databases">
        <title>Whole-genome analyses of novel actinobacteria.</title>
        <authorList>
            <person name="Sahin N."/>
            <person name="Tokatli A."/>
        </authorList>
    </citation>
    <scope>NUCLEOTIDE SEQUENCE [LARGE SCALE GENOMIC DNA]</scope>
    <source>
        <strain evidence="6 7">YC419</strain>
    </source>
</reference>
<dbReference type="Proteomes" id="UP001518140">
    <property type="component" value="Unassembled WGS sequence"/>
</dbReference>
<dbReference type="PANTHER" id="PTHR31438:SF1">
    <property type="entry name" value="LYSINE N-ACYLTRANSFERASE C17G9.06C-RELATED"/>
    <property type="match status" value="1"/>
</dbReference>
<evidence type="ECO:0000256" key="1">
    <source>
        <dbReference type="ARBA" id="ARBA00003818"/>
    </source>
</evidence>